<organism evidence="1 2">
    <name type="scientific">Phaseolus coccineus</name>
    <name type="common">Scarlet runner bean</name>
    <name type="synonym">Phaseolus multiflorus</name>
    <dbReference type="NCBI Taxonomy" id="3886"/>
    <lineage>
        <taxon>Eukaryota</taxon>
        <taxon>Viridiplantae</taxon>
        <taxon>Streptophyta</taxon>
        <taxon>Embryophyta</taxon>
        <taxon>Tracheophyta</taxon>
        <taxon>Spermatophyta</taxon>
        <taxon>Magnoliopsida</taxon>
        <taxon>eudicotyledons</taxon>
        <taxon>Gunneridae</taxon>
        <taxon>Pentapetalae</taxon>
        <taxon>rosids</taxon>
        <taxon>fabids</taxon>
        <taxon>Fabales</taxon>
        <taxon>Fabaceae</taxon>
        <taxon>Papilionoideae</taxon>
        <taxon>50 kb inversion clade</taxon>
        <taxon>NPAAA clade</taxon>
        <taxon>indigoferoid/millettioid clade</taxon>
        <taxon>Phaseoleae</taxon>
        <taxon>Phaseolus</taxon>
    </lineage>
</organism>
<dbReference type="AlphaFoldDB" id="A0AAN9N627"/>
<dbReference type="EMBL" id="JAYMYR010000005">
    <property type="protein sequence ID" value="KAK7364633.1"/>
    <property type="molecule type" value="Genomic_DNA"/>
</dbReference>
<evidence type="ECO:0000313" key="2">
    <source>
        <dbReference type="Proteomes" id="UP001374584"/>
    </source>
</evidence>
<name>A0AAN9N627_PHACN</name>
<sequence length="172" mass="19414">MAVLLVSLASGCQWYRKLIIEESKKLQQQRAHFALLNYQLPVPLAATCQGDQRRYRVQPDLCVEDGIGKTVVKASKNVVDGWTTFQSATVARSSSELYKCPTRRIIQETEKVLEKALSYSWERDDPLPYLGADRRSPHWVPGGAIGRSDVLGLLGERLIIEEAEWARCYGSF</sequence>
<proteinExistence type="predicted"/>
<comment type="caution">
    <text evidence="1">The sequence shown here is derived from an EMBL/GenBank/DDBJ whole genome shotgun (WGS) entry which is preliminary data.</text>
</comment>
<protein>
    <submittedName>
        <fullName evidence="1">Uncharacterized protein</fullName>
    </submittedName>
</protein>
<accession>A0AAN9N627</accession>
<keyword evidence="2" id="KW-1185">Reference proteome</keyword>
<evidence type="ECO:0000313" key="1">
    <source>
        <dbReference type="EMBL" id="KAK7364633.1"/>
    </source>
</evidence>
<gene>
    <name evidence="1" type="ORF">VNO80_13373</name>
</gene>
<dbReference type="Proteomes" id="UP001374584">
    <property type="component" value="Unassembled WGS sequence"/>
</dbReference>
<reference evidence="1 2" key="1">
    <citation type="submission" date="2024-01" db="EMBL/GenBank/DDBJ databases">
        <title>The genomes of 5 underutilized Papilionoideae crops provide insights into root nodulation and disease resistanc.</title>
        <authorList>
            <person name="Jiang F."/>
        </authorList>
    </citation>
    <scope>NUCLEOTIDE SEQUENCE [LARGE SCALE GENOMIC DNA]</scope>
    <source>
        <strain evidence="1">JINMINGXINNONG_FW02</strain>
        <tissue evidence="1">Leaves</tissue>
    </source>
</reference>